<proteinExistence type="predicted"/>
<protein>
    <recommendedName>
        <fullName evidence="4">Asp23/Gls24 family envelope stress response protein</fullName>
    </recommendedName>
</protein>
<organism evidence="2 3">
    <name type="scientific">Corynebacterium pseudokroppenstedtii</name>
    <dbReference type="NCBI Taxonomy" id="2804917"/>
    <lineage>
        <taxon>Bacteria</taxon>
        <taxon>Bacillati</taxon>
        <taxon>Actinomycetota</taxon>
        <taxon>Actinomycetes</taxon>
        <taxon>Mycobacteriales</taxon>
        <taxon>Corynebacteriaceae</taxon>
        <taxon>Corynebacterium</taxon>
    </lineage>
</organism>
<evidence type="ECO:0000256" key="1">
    <source>
        <dbReference type="SAM" id="MobiDB-lite"/>
    </source>
</evidence>
<dbReference type="KEGG" id="cpsk:Q0N40_09470"/>
<feature type="compositionally biased region" description="Basic and acidic residues" evidence="1">
    <location>
        <begin position="376"/>
        <end position="394"/>
    </location>
</feature>
<evidence type="ECO:0000313" key="3">
    <source>
        <dbReference type="Proteomes" id="UP001174314"/>
    </source>
</evidence>
<dbReference type="RefSeq" id="WP_221923848.1">
    <property type="nucleotide sequence ID" value="NZ_CP137757.1"/>
</dbReference>
<feature type="compositionally biased region" description="Polar residues" evidence="1">
    <location>
        <begin position="405"/>
        <end position="421"/>
    </location>
</feature>
<dbReference type="EMBL" id="CP137757">
    <property type="protein sequence ID" value="WPF24745.1"/>
    <property type="molecule type" value="Genomic_DNA"/>
</dbReference>
<name>A0AAU0PY26_9CORY</name>
<evidence type="ECO:0008006" key="4">
    <source>
        <dbReference type="Google" id="ProtNLM"/>
    </source>
</evidence>
<reference evidence="2 3" key="1">
    <citation type="submission" date="2023-10" db="EMBL/GenBank/DDBJ databases">
        <title>complete genome sequence of Corynebacterium pseudokroppenstedtii P15-C1.</title>
        <authorList>
            <person name="Bruggemann H."/>
            <person name="Poehlein A."/>
        </authorList>
    </citation>
    <scope>NUCLEOTIDE SEQUENCE [LARGE SCALE GENOMIC DNA]</scope>
    <source>
        <strain evidence="2 3">P15_C1</strain>
    </source>
</reference>
<accession>A0AAU0PY26</accession>
<evidence type="ECO:0000313" key="2">
    <source>
        <dbReference type="EMBL" id="WPF24745.1"/>
    </source>
</evidence>
<gene>
    <name evidence="2" type="ORF">Q0N40_09470</name>
</gene>
<feature type="compositionally biased region" description="Basic and acidic residues" evidence="1">
    <location>
        <begin position="426"/>
        <end position="439"/>
    </location>
</feature>
<feature type="region of interest" description="Disordered" evidence="1">
    <location>
        <begin position="358"/>
        <end position="439"/>
    </location>
</feature>
<feature type="region of interest" description="Disordered" evidence="1">
    <location>
        <begin position="214"/>
        <end position="233"/>
    </location>
</feature>
<keyword evidence="3" id="KW-1185">Reference proteome</keyword>
<dbReference type="Proteomes" id="UP001174314">
    <property type="component" value="Chromosome"/>
</dbReference>
<dbReference type="AlphaFoldDB" id="A0AAU0PY26"/>
<sequence>MPQPSTVISEKAVGRIVEQALASVPGCIRHASGLDKVTGRELPRWEIDLDSENRAMSIVAQIAVRWPSPVTEVAATARQALHAWVERYTDIPVIKADVAVAAVVPGDVDNSQPTRVTSEDIAARQHEPSIEAVTASPLETREVTTNRQVTSLLHPKPFGDVTLTPVHVNRTATELIHPQHTRIEPFKDVVAHRTPVMPVPPVHTRKELTPISVNSTDVQSPVTPEPIRPTIYPSVDRTPVVHVDTSAKPRKTERIVTHSRPVEPPLTPTPITPSIMPTAKRIPVTHLVGEIGPRRTDPIVVESMPVESVRAYPLKPSPITVDKTEVTHPKAPETPVDQHKVMQALEDDEKQAVAHARAGWPQPFAESDATKKRKAKEAERAARAQRRRERDARKIRTVVSPGTVYPSTVGTPGGKTPSSDRSIPVLRRDANDGSRKGQK</sequence>